<evidence type="ECO:0000313" key="1">
    <source>
        <dbReference type="EMBL" id="MFG6108512.1"/>
    </source>
</evidence>
<accession>A0ABW7CU91</accession>
<evidence type="ECO:0008006" key="3">
    <source>
        <dbReference type="Google" id="ProtNLM"/>
    </source>
</evidence>
<name>A0ABW7CU91_9GAMM</name>
<keyword evidence="2" id="KW-1185">Reference proteome</keyword>
<reference evidence="1 2" key="1">
    <citation type="submission" date="2024-09" db="EMBL/GenBank/DDBJ databases">
        <authorList>
            <consortium name="All-Russian atlas of soil microorganisms"/>
            <consortium name="as a basis for the search for new antimicrobial producers and enzymes with unique properties"/>
            <person name="Sokolova E.A."/>
            <person name="Voronina E.N."/>
        </authorList>
    </citation>
    <scope>NUCLEOTIDE SEQUENCE [LARGE SCALE GENOMIC DNA]</scope>
    <source>
        <strain evidence="1 2">AF-22b-331.1</strain>
    </source>
</reference>
<sequence length="133" mass="14562">MRYLCDVDVLSNLRNGRAVEQLLPGRVEDASSIVRYISLERAGVDRWAVRLCEVLDIGNTDFIDVYVFPALDPDEPFGAVALFPTPEAALTHARVALSADPRKFVNVGMVQSEYQDACRAGADGGPLDRGPNR</sequence>
<comment type="caution">
    <text evidence="1">The sequence shown here is derived from an EMBL/GenBank/DDBJ whole genome shotgun (WGS) entry which is preliminary data.</text>
</comment>
<organism evidence="1 2">
    <name type="scientific">Stenotrophomonas nematodicola</name>
    <dbReference type="NCBI Taxonomy" id="2656746"/>
    <lineage>
        <taxon>Bacteria</taxon>
        <taxon>Pseudomonadati</taxon>
        <taxon>Pseudomonadota</taxon>
        <taxon>Gammaproteobacteria</taxon>
        <taxon>Lysobacterales</taxon>
        <taxon>Lysobacteraceae</taxon>
        <taxon>Stenotrophomonas</taxon>
    </lineage>
</organism>
<dbReference type="EMBL" id="JBHGCJ010000002">
    <property type="protein sequence ID" value="MFG6108512.1"/>
    <property type="molecule type" value="Genomic_DNA"/>
</dbReference>
<protein>
    <recommendedName>
        <fullName evidence="3">Type II toxin-antitoxin system VapC family toxin</fullName>
    </recommendedName>
</protein>
<dbReference type="RefSeq" id="WP_394161722.1">
    <property type="nucleotide sequence ID" value="NZ_JBHGCJ010000002.1"/>
</dbReference>
<dbReference type="Proteomes" id="UP001605261">
    <property type="component" value="Unassembled WGS sequence"/>
</dbReference>
<proteinExistence type="predicted"/>
<evidence type="ECO:0000313" key="2">
    <source>
        <dbReference type="Proteomes" id="UP001605261"/>
    </source>
</evidence>
<gene>
    <name evidence="1" type="ORF">ACEU0G_002453</name>
</gene>